<feature type="compositionally biased region" description="Acidic residues" evidence="6">
    <location>
        <begin position="401"/>
        <end position="443"/>
    </location>
</feature>
<feature type="compositionally biased region" description="Basic and acidic residues" evidence="6">
    <location>
        <begin position="829"/>
        <end position="851"/>
    </location>
</feature>
<dbReference type="STRING" id="205917.A0A4Y9ZCK5"/>
<reference evidence="7 8" key="1">
    <citation type="submission" date="2019-02" db="EMBL/GenBank/DDBJ databases">
        <title>Genome sequencing of the rare red list fungi Dentipellis fragilis.</title>
        <authorList>
            <person name="Buettner E."/>
            <person name="Kellner H."/>
        </authorList>
    </citation>
    <scope>NUCLEOTIDE SEQUENCE [LARGE SCALE GENOMIC DNA]</scope>
    <source>
        <strain evidence="7 8">DSM 105465</strain>
    </source>
</reference>
<sequence>MASMASSDPLSSPSPTPPPEPAPKDAKKSQAAGLDGDSELSELTEEEQDTQTQRGEDDDDMEEGEVNTTPDADGDETVGAHGPPRSRGAPKKRRSLVPEQMWDWAYKQKRETSKGKAVEPEAEEEEEEEEEQPGPPKPMEEEEDEDEEPRPSGHRSHNTHHKVAVARALADDEEEDGDVATPPISGPRRRVVDEEESVSNGSAGDPDEDEDGESEDGADTDDLPIVPPASEAANNRFTDAQDGYEDEDEGEEEIDTASPKRVPPEDDVESENEDGDETASEEGAEEQEGDDDAPAGLPAPDCDVPPSATLTPVNGDVTPMELDVTAPSPAAVAPVAAAAAASSIMAGSEVIEAPSPGSSSSSRSPSPPRDTKAQAKSALVEAEKKHKAAISSSVAGAAAAPEDEVEGEVEVEADNDVENENENEVEAEGDLNGEGEGDQEDMEVDERDIEADADLQPAHRAEALDVLATIEFKFAMLRERVYVEKMDALAWEENLVAESTHPELLHLHTELSKRRDKRLQLAEKRRSYEMVNTMKRRRVFEEGVWNWWRNARDELQTDMIAETNRKRRKLERDRRASERPQPGMHFSVAYLTHPTRFLCPPPCTTSSSIIPTPLPRLAKNARQLRPEPPLVYPTLSSLTPSEIASDLELLYTHRRGGPFDMHRAPMNMGHNPPPMGPTYDQYGMIVDASPFGAGPLGPRHGGAPNPGFARRQPPGPSGLHHEMSHGMGMEHEMIAAPGMGPMHMPPGGHVGVGPGYMQQGPPQGQPSMMSRSISPVHVMSAGGPKTNGWGSKMGDWPRDGRRMGEEEMMIEREREMRREREMGPVVQTELEKERERDRERREMLEREREMQYLHQQQQQIHRQPQPPHLHRTAAHVASPSWPQRTHDQPAWHDIPGSRTRIRHGASSLGAPSTEVINLASSSSSKFHPSSSGPSPHWRDERDGPVSPSYGRDRERDRERERARAPPPLGPHERIMTPFVMTPTQAVQNTQPGGRHPPSAAPSRRGSPGPDDEIMRPNPQGHFSGRPDGAMSPPRPMSRLPPPPSPSSMSGLARSPPRANIPLPPPPYPAGLDGHFSKSSVTSLSPSSKKRIERSPPPPPPLLPSGKMAIMDGLGRPLSPPPPREVLGPAPPQRLGSPMGAPLHRLGGPAEGPGVLPMANTAVPPVGDAS</sequence>
<evidence type="ECO:0000256" key="3">
    <source>
        <dbReference type="ARBA" id="ARBA00023015"/>
    </source>
</evidence>
<evidence type="ECO:0000256" key="1">
    <source>
        <dbReference type="ARBA" id="ARBA00004123"/>
    </source>
</evidence>
<comment type="subcellular location">
    <subcellularLocation>
        <location evidence="1">Nucleus</location>
    </subcellularLocation>
</comment>
<feature type="compositionally biased region" description="Low complexity" evidence="6">
    <location>
        <begin position="1076"/>
        <end position="1086"/>
    </location>
</feature>
<dbReference type="Proteomes" id="UP000298327">
    <property type="component" value="Unassembled WGS sequence"/>
</dbReference>
<feature type="compositionally biased region" description="Basic residues" evidence="6">
    <location>
        <begin position="152"/>
        <end position="164"/>
    </location>
</feature>
<comment type="caution">
    <text evidence="7">The sequence shown here is derived from an EMBL/GenBank/DDBJ whole genome shotgun (WGS) entry which is preliminary data.</text>
</comment>
<feature type="compositionally biased region" description="Acidic residues" evidence="6">
    <location>
        <begin position="120"/>
        <end position="132"/>
    </location>
</feature>
<dbReference type="SMART" id="SM01401">
    <property type="entry name" value="Sds3"/>
    <property type="match status" value="1"/>
</dbReference>
<feature type="compositionally biased region" description="Acidic residues" evidence="6">
    <location>
        <begin position="56"/>
        <end position="65"/>
    </location>
</feature>
<feature type="compositionally biased region" description="Polar residues" evidence="6">
    <location>
        <begin position="981"/>
        <end position="991"/>
    </location>
</feature>
<dbReference type="AlphaFoldDB" id="A0A4Y9ZCK5"/>
<evidence type="ECO:0000256" key="2">
    <source>
        <dbReference type="ARBA" id="ARBA00022491"/>
    </source>
</evidence>
<name>A0A4Y9ZCK5_9AGAM</name>
<feature type="compositionally biased region" description="Acidic residues" evidence="6">
    <location>
        <begin position="242"/>
        <end position="255"/>
    </location>
</feature>
<feature type="compositionally biased region" description="Basic and acidic residues" evidence="6">
    <location>
        <begin position="950"/>
        <end position="963"/>
    </location>
</feature>
<feature type="compositionally biased region" description="Acidic residues" evidence="6">
    <location>
        <begin position="205"/>
        <end position="222"/>
    </location>
</feature>
<feature type="compositionally biased region" description="Acidic residues" evidence="6">
    <location>
        <begin position="265"/>
        <end position="293"/>
    </location>
</feature>
<organism evidence="7 8">
    <name type="scientific">Dentipellis fragilis</name>
    <dbReference type="NCBI Taxonomy" id="205917"/>
    <lineage>
        <taxon>Eukaryota</taxon>
        <taxon>Fungi</taxon>
        <taxon>Dikarya</taxon>
        <taxon>Basidiomycota</taxon>
        <taxon>Agaricomycotina</taxon>
        <taxon>Agaricomycetes</taxon>
        <taxon>Russulales</taxon>
        <taxon>Hericiaceae</taxon>
        <taxon>Dentipellis</taxon>
    </lineage>
</organism>
<keyword evidence="4" id="KW-0804">Transcription</keyword>
<protein>
    <submittedName>
        <fullName evidence="7">Uncharacterized protein</fullName>
    </submittedName>
</protein>
<feature type="compositionally biased region" description="Low complexity" evidence="6">
    <location>
        <begin position="354"/>
        <end position="364"/>
    </location>
</feature>
<feature type="region of interest" description="Disordered" evidence="6">
    <location>
        <begin position="696"/>
        <end position="720"/>
    </location>
</feature>
<feature type="compositionally biased region" description="Basic and acidic residues" evidence="6">
    <location>
        <begin position="106"/>
        <end position="119"/>
    </location>
</feature>
<dbReference type="GO" id="GO:0010468">
    <property type="term" value="P:regulation of gene expression"/>
    <property type="evidence" value="ECO:0007669"/>
    <property type="project" value="UniProtKB-ARBA"/>
</dbReference>
<keyword evidence="5" id="KW-0539">Nucleus</keyword>
<feature type="compositionally biased region" description="Low complexity" evidence="6">
    <location>
        <begin position="920"/>
        <end position="935"/>
    </location>
</feature>
<dbReference type="OrthoDB" id="20886at2759"/>
<proteinExistence type="predicted"/>
<feature type="region of interest" description="Disordered" evidence="6">
    <location>
        <begin position="816"/>
        <end position="1169"/>
    </location>
</feature>
<dbReference type="Pfam" id="PF08598">
    <property type="entry name" value="Sds3"/>
    <property type="match status" value="1"/>
</dbReference>
<feature type="compositionally biased region" description="Acidic residues" evidence="6">
    <location>
        <begin position="36"/>
        <end position="49"/>
    </location>
</feature>
<feature type="compositionally biased region" description="Low complexity" evidence="6">
    <location>
        <begin position="1"/>
        <end position="11"/>
    </location>
</feature>
<keyword evidence="8" id="KW-1185">Reference proteome</keyword>
<feature type="compositionally biased region" description="Pro residues" evidence="6">
    <location>
        <begin position="12"/>
        <end position="21"/>
    </location>
</feature>
<evidence type="ECO:0000256" key="4">
    <source>
        <dbReference type="ARBA" id="ARBA00023163"/>
    </source>
</evidence>
<evidence type="ECO:0000256" key="5">
    <source>
        <dbReference type="ARBA" id="ARBA00023242"/>
    </source>
</evidence>
<feature type="compositionally biased region" description="Low complexity" evidence="6">
    <location>
        <begin position="993"/>
        <end position="1008"/>
    </location>
</feature>
<evidence type="ECO:0000313" key="7">
    <source>
        <dbReference type="EMBL" id="TFY72556.1"/>
    </source>
</evidence>
<dbReference type="PANTHER" id="PTHR21964">
    <property type="entry name" value="BREAST CANCER METASTASIS-SUPPRESSOR 1"/>
    <property type="match status" value="1"/>
</dbReference>
<feature type="compositionally biased region" description="Pro residues" evidence="6">
    <location>
        <begin position="1032"/>
        <end position="1045"/>
    </location>
</feature>
<evidence type="ECO:0000313" key="8">
    <source>
        <dbReference type="Proteomes" id="UP000298327"/>
    </source>
</evidence>
<dbReference type="InterPro" id="IPR013907">
    <property type="entry name" value="Sds3"/>
</dbReference>
<dbReference type="GO" id="GO:0005654">
    <property type="term" value="C:nucleoplasm"/>
    <property type="evidence" value="ECO:0007669"/>
    <property type="project" value="UniProtKB-ARBA"/>
</dbReference>
<feature type="compositionally biased region" description="Low complexity" evidence="6">
    <location>
        <begin position="854"/>
        <end position="863"/>
    </location>
</feature>
<feature type="region of interest" description="Disordered" evidence="6">
    <location>
        <begin position="350"/>
        <end position="443"/>
    </location>
</feature>
<gene>
    <name evidence="7" type="ORF">EVG20_g436</name>
</gene>
<feature type="compositionally biased region" description="Pro residues" evidence="6">
    <location>
        <begin position="1117"/>
        <end position="1131"/>
    </location>
</feature>
<keyword evidence="2" id="KW-0678">Repressor</keyword>
<dbReference type="EMBL" id="SEOQ01000011">
    <property type="protein sequence ID" value="TFY72556.1"/>
    <property type="molecule type" value="Genomic_DNA"/>
</dbReference>
<evidence type="ECO:0000256" key="6">
    <source>
        <dbReference type="SAM" id="MobiDB-lite"/>
    </source>
</evidence>
<feature type="region of interest" description="Disordered" evidence="6">
    <location>
        <begin position="1"/>
        <end position="322"/>
    </location>
</feature>
<keyword evidence="3" id="KW-0805">Transcription regulation</keyword>
<accession>A0A4Y9ZCK5</accession>